<gene>
    <name evidence="2" type="ORF">CSHISOI_10892</name>
</gene>
<name>A0A5Q4BCA9_9PEZI</name>
<dbReference type="EMBL" id="PUHP01002278">
    <property type="protein sequence ID" value="TQN64535.1"/>
    <property type="molecule type" value="Genomic_DNA"/>
</dbReference>
<evidence type="ECO:0000313" key="2">
    <source>
        <dbReference type="EMBL" id="TQN64535.1"/>
    </source>
</evidence>
<dbReference type="InterPro" id="IPR002575">
    <property type="entry name" value="Aminoglycoside_PTrfase"/>
</dbReference>
<sequence>MPPNISALSQYQIRRFFQENDSVTQQQCDAEAQQITGQPVTATACQGGTSYTVEGGEAVVQSRVPSSTLDMDLLRSVEQAYRGFAPRHEYRGKLGQVSVYTMNNIGGTCMYLARNELQSDNYSLLRITIDDYARLANPSLPFFASAYHNTPIEMTRPDPTQLFDRYLSQLQQLRKGLPERFHSTLDEIIPQLPDLFTEGWPLVPNHTDLLENNIHVNDTTGRIVGICDWRGAEVGPFGMSLGGLETTLGTLTTTGDFWRYHPDHQELRDHLWTRFYCYLGGESGEQKRRIEAARLIGLFLANGFQQDRPATEESEDLRFLGAVILK</sequence>
<organism evidence="2 3">
    <name type="scientific">Colletotrichum shisoi</name>
    <dbReference type="NCBI Taxonomy" id="2078593"/>
    <lineage>
        <taxon>Eukaryota</taxon>
        <taxon>Fungi</taxon>
        <taxon>Dikarya</taxon>
        <taxon>Ascomycota</taxon>
        <taxon>Pezizomycotina</taxon>
        <taxon>Sordariomycetes</taxon>
        <taxon>Hypocreomycetidae</taxon>
        <taxon>Glomerellales</taxon>
        <taxon>Glomerellaceae</taxon>
        <taxon>Colletotrichum</taxon>
        <taxon>Colletotrichum destructivum species complex</taxon>
    </lineage>
</organism>
<proteinExistence type="predicted"/>
<dbReference type="AlphaFoldDB" id="A0A5Q4BCA9"/>
<feature type="domain" description="Aminoglycoside phosphotransferase" evidence="1">
    <location>
        <begin position="159"/>
        <end position="239"/>
    </location>
</feature>
<reference evidence="2 3" key="1">
    <citation type="journal article" date="2019" name="Sci. Rep.">
        <title>Colletotrichum shisoi sp. nov., an anthracnose pathogen of Perilla frutescens in Japan: molecular phylogenetic, morphological and genomic evidence.</title>
        <authorList>
            <person name="Gan P."/>
            <person name="Tsushima A."/>
            <person name="Hiroyama R."/>
            <person name="Narusaka M."/>
            <person name="Takano Y."/>
            <person name="Narusaka Y."/>
            <person name="Kawaradani M."/>
            <person name="Damm U."/>
            <person name="Shirasu K."/>
        </authorList>
    </citation>
    <scope>NUCLEOTIDE SEQUENCE [LARGE SCALE GENOMIC DNA]</scope>
    <source>
        <strain evidence="2 3">PG-2018a</strain>
    </source>
</reference>
<dbReference type="Proteomes" id="UP000326340">
    <property type="component" value="Unassembled WGS sequence"/>
</dbReference>
<dbReference type="InterPro" id="IPR011009">
    <property type="entry name" value="Kinase-like_dom_sf"/>
</dbReference>
<dbReference type="OrthoDB" id="5598852at2759"/>
<comment type="caution">
    <text evidence="2">The sequence shown here is derived from an EMBL/GenBank/DDBJ whole genome shotgun (WGS) entry which is preliminary data.</text>
</comment>
<dbReference type="Pfam" id="PF01636">
    <property type="entry name" value="APH"/>
    <property type="match status" value="1"/>
</dbReference>
<dbReference type="Gene3D" id="3.90.1200.10">
    <property type="match status" value="1"/>
</dbReference>
<evidence type="ECO:0000259" key="1">
    <source>
        <dbReference type="Pfam" id="PF01636"/>
    </source>
</evidence>
<protein>
    <recommendedName>
        <fullName evidence="1">Aminoglycoside phosphotransferase domain-containing protein</fullName>
    </recommendedName>
</protein>
<evidence type="ECO:0000313" key="3">
    <source>
        <dbReference type="Proteomes" id="UP000326340"/>
    </source>
</evidence>
<accession>A0A5Q4BCA9</accession>
<dbReference type="SUPFAM" id="SSF56112">
    <property type="entry name" value="Protein kinase-like (PK-like)"/>
    <property type="match status" value="1"/>
</dbReference>
<keyword evidence="3" id="KW-1185">Reference proteome</keyword>